<proteinExistence type="inferred from homology"/>
<sequence length="365" mass="36314">MVVEIDRKPMEVKRVLVVVAFLAAAALVFLGVPSPSHAQELAWDLTAIPGLKVGHFTLSERPTGCTVVLAEGGAVGGVDVRGGAPGTREIALLDPVNSVQVVHAVVLSGGSAFGLDAASGVVRYLDERDIGYRVGPNTVPIVVGAILFDLSVGDDPSIRPDADCGYRAATHASSETSAEGNVGAGAGATVGKLRGMARAMKGGIGTASVTLDSGLTVAAIVAVNAVGDIIDPTTQSVLAGVRTANGQGLADARLLLREGASNGPQGGANTTIGVVATNATLTKPEATKVAQMAQDGLARTIYPAHTPSDGDTVFSLAVGTFSGSASVSTIGALAADVMAEAIVRAVRAATGLPGLPAAGDISAGR</sequence>
<evidence type="ECO:0008006" key="3">
    <source>
        <dbReference type="Google" id="ProtNLM"/>
    </source>
</evidence>
<comment type="similarity">
    <text evidence="1">Belongs to the peptidase S58 family.</text>
</comment>
<dbReference type="InterPro" id="IPR016117">
    <property type="entry name" value="ArgJ-like_dom_sf"/>
</dbReference>
<gene>
    <name evidence="2" type="ORF">METZ01_LOCUS16418</name>
</gene>
<protein>
    <recommendedName>
        <fullName evidence="3">Peptidase S58</fullName>
    </recommendedName>
</protein>
<dbReference type="AlphaFoldDB" id="A0A381PAB7"/>
<reference evidence="2" key="1">
    <citation type="submission" date="2018-05" db="EMBL/GenBank/DDBJ databases">
        <authorList>
            <person name="Lanie J.A."/>
            <person name="Ng W.-L."/>
            <person name="Kazmierczak K.M."/>
            <person name="Andrzejewski T.M."/>
            <person name="Davidsen T.M."/>
            <person name="Wayne K.J."/>
            <person name="Tettelin H."/>
            <person name="Glass J.I."/>
            <person name="Rusch D."/>
            <person name="Podicherti R."/>
            <person name="Tsui H.-C.T."/>
            <person name="Winkler M.E."/>
        </authorList>
    </citation>
    <scope>NUCLEOTIDE SEQUENCE</scope>
</reference>
<evidence type="ECO:0000256" key="1">
    <source>
        <dbReference type="ARBA" id="ARBA00007068"/>
    </source>
</evidence>
<dbReference type="EMBL" id="UINC01000919">
    <property type="protein sequence ID" value="SUZ63564.1"/>
    <property type="molecule type" value="Genomic_DNA"/>
</dbReference>
<dbReference type="InterPro" id="IPR005321">
    <property type="entry name" value="Peptidase_S58_DmpA"/>
</dbReference>
<organism evidence="2">
    <name type="scientific">marine metagenome</name>
    <dbReference type="NCBI Taxonomy" id="408172"/>
    <lineage>
        <taxon>unclassified sequences</taxon>
        <taxon>metagenomes</taxon>
        <taxon>ecological metagenomes</taxon>
    </lineage>
</organism>
<dbReference type="CDD" id="cd02252">
    <property type="entry name" value="nylC_like"/>
    <property type="match status" value="1"/>
</dbReference>
<dbReference type="PANTHER" id="PTHR36512">
    <property type="entry name" value="D-AMINOPEPTIDASE"/>
    <property type="match status" value="1"/>
</dbReference>
<dbReference type="PANTHER" id="PTHR36512:SF3">
    <property type="entry name" value="BLR5678 PROTEIN"/>
    <property type="match status" value="1"/>
</dbReference>
<accession>A0A381PAB7</accession>
<dbReference type="GO" id="GO:0004177">
    <property type="term" value="F:aminopeptidase activity"/>
    <property type="evidence" value="ECO:0007669"/>
    <property type="project" value="TreeGrafter"/>
</dbReference>
<evidence type="ECO:0000313" key="2">
    <source>
        <dbReference type="EMBL" id="SUZ63564.1"/>
    </source>
</evidence>
<dbReference type="Gene3D" id="3.60.70.12">
    <property type="entry name" value="L-amino peptidase D-ALA esterase/amidase"/>
    <property type="match status" value="1"/>
</dbReference>
<dbReference type="SUPFAM" id="SSF56266">
    <property type="entry name" value="DmpA/ArgJ-like"/>
    <property type="match status" value="1"/>
</dbReference>
<dbReference type="Pfam" id="PF03576">
    <property type="entry name" value="Peptidase_S58"/>
    <property type="match status" value="1"/>
</dbReference>
<name>A0A381PAB7_9ZZZZ</name>